<protein>
    <submittedName>
        <fullName evidence="1">Uncharacterized protein</fullName>
    </submittedName>
</protein>
<accession>A0A326TPC5</accession>
<organism evidence="1 2">
    <name type="scientific">Thermosporothrix hazakensis</name>
    <dbReference type="NCBI Taxonomy" id="644383"/>
    <lineage>
        <taxon>Bacteria</taxon>
        <taxon>Bacillati</taxon>
        <taxon>Chloroflexota</taxon>
        <taxon>Ktedonobacteria</taxon>
        <taxon>Ktedonobacterales</taxon>
        <taxon>Thermosporotrichaceae</taxon>
        <taxon>Thermosporothrix</taxon>
    </lineage>
</organism>
<dbReference type="EMBL" id="QKUF01000052">
    <property type="protein sequence ID" value="PZW18343.1"/>
    <property type="molecule type" value="Genomic_DNA"/>
</dbReference>
<reference evidence="1 2" key="1">
    <citation type="submission" date="2018-06" db="EMBL/GenBank/DDBJ databases">
        <title>Genomic Encyclopedia of Archaeal and Bacterial Type Strains, Phase II (KMG-II): from individual species to whole genera.</title>
        <authorList>
            <person name="Goeker M."/>
        </authorList>
    </citation>
    <scope>NUCLEOTIDE SEQUENCE [LARGE SCALE GENOMIC DNA]</scope>
    <source>
        <strain evidence="1 2">ATCC BAA-1881</strain>
    </source>
</reference>
<dbReference type="Proteomes" id="UP000248806">
    <property type="component" value="Unassembled WGS sequence"/>
</dbReference>
<dbReference type="AlphaFoldDB" id="A0A326TPC5"/>
<name>A0A326TPC5_THEHA</name>
<comment type="caution">
    <text evidence="1">The sequence shown here is derived from an EMBL/GenBank/DDBJ whole genome shotgun (WGS) entry which is preliminary data.</text>
</comment>
<keyword evidence="2" id="KW-1185">Reference proteome</keyword>
<evidence type="ECO:0000313" key="1">
    <source>
        <dbReference type="EMBL" id="PZW18343.1"/>
    </source>
</evidence>
<dbReference type="RefSeq" id="WP_111326577.1">
    <property type="nucleotide sequence ID" value="NZ_BIFX01000001.1"/>
</dbReference>
<evidence type="ECO:0000313" key="2">
    <source>
        <dbReference type="Proteomes" id="UP000248806"/>
    </source>
</evidence>
<gene>
    <name evidence="1" type="ORF">EI42_06218</name>
</gene>
<sequence length="68" mass="8379">MRLRQLFAPHSSRTLAPVYVYSDEKRRRRLPEPPPSLWALLLAWIKYHATQIRWDIERAIARLLRRRW</sequence>
<proteinExistence type="predicted"/>